<dbReference type="Proteomes" id="UP000191672">
    <property type="component" value="Unassembled WGS sequence"/>
</dbReference>
<dbReference type="EMBL" id="MDYN01000019">
    <property type="protein sequence ID" value="OQD82980.1"/>
    <property type="molecule type" value="Genomic_DNA"/>
</dbReference>
<comment type="caution">
    <text evidence="1">The sequence shown here is derived from an EMBL/GenBank/DDBJ whole genome shotgun (WGS) entry which is preliminary data.</text>
</comment>
<feature type="non-terminal residue" evidence="1">
    <location>
        <position position="87"/>
    </location>
</feature>
<dbReference type="AlphaFoldDB" id="A0A1V6Q134"/>
<accession>A0A1V6Q134</accession>
<evidence type="ECO:0000313" key="1">
    <source>
        <dbReference type="EMBL" id="OQD82980.1"/>
    </source>
</evidence>
<evidence type="ECO:0000313" key="2">
    <source>
        <dbReference type="Proteomes" id="UP000191672"/>
    </source>
</evidence>
<reference evidence="2" key="1">
    <citation type="journal article" date="2017" name="Nat. Microbiol.">
        <title>Global analysis of biosynthetic gene clusters reveals vast potential of secondary metabolite production in Penicillium species.</title>
        <authorList>
            <person name="Nielsen J.C."/>
            <person name="Grijseels S."/>
            <person name="Prigent S."/>
            <person name="Ji B."/>
            <person name="Dainat J."/>
            <person name="Nielsen K.F."/>
            <person name="Frisvad J.C."/>
            <person name="Workman M."/>
            <person name="Nielsen J."/>
        </authorList>
    </citation>
    <scope>NUCLEOTIDE SEQUENCE [LARGE SCALE GENOMIC DNA]</scope>
    <source>
        <strain evidence="2">IBT 31811</strain>
    </source>
</reference>
<gene>
    <name evidence="1" type="ORF">PENANT_c019G11226</name>
</gene>
<protein>
    <submittedName>
        <fullName evidence="1">Uncharacterized protein</fullName>
    </submittedName>
</protein>
<keyword evidence="2" id="KW-1185">Reference proteome</keyword>
<organism evidence="1 2">
    <name type="scientific">Penicillium antarcticum</name>
    <dbReference type="NCBI Taxonomy" id="416450"/>
    <lineage>
        <taxon>Eukaryota</taxon>
        <taxon>Fungi</taxon>
        <taxon>Dikarya</taxon>
        <taxon>Ascomycota</taxon>
        <taxon>Pezizomycotina</taxon>
        <taxon>Eurotiomycetes</taxon>
        <taxon>Eurotiomycetidae</taxon>
        <taxon>Eurotiales</taxon>
        <taxon>Aspergillaceae</taxon>
        <taxon>Penicillium</taxon>
    </lineage>
</organism>
<sequence>MSAFLANEPAYNRYLEGGLNLPAYDTDQNGNIVLIASEVFCRVNGFQAQCRWLAATGNSFMNQQALQLARQPLPGVFPASTKWLMST</sequence>
<name>A0A1V6Q134_9EURO</name>
<proteinExistence type="predicted"/>